<dbReference type="AlphaFoldDB" id="A0A2S7KU08"/>
<protein>
    <recommendedName>
        <fullName evidence="3">Lipocalin-like domain-containing protein</fullName>
    </recommendedName>
</protein>
<reference evidence="1 2" key="1">
    <citation type="submission" date="2016-11" db="EMBL/GenBank/DDBJ databases">
        <title>Trade-off between light-utilization and light-protection in marine flavobacteria.</title>
        <authorList>
            <person name="Kumagai Y."/>
        </authorList>
    </citation>
    <scope>NUCLEOTIDE SEQUENCE [LARGE SCALE GENOMIC DNA]</scope>
    <source>
        <strain evidence="1 2">ATCC 700397</strain>
    </source>
</reference>
<proteinExistence type="predicted"/>
<keyword evidence="2" id="KW-1185">Reference proteome</keyword>
<gene>
    <name evidence="1" type="ORF">BST83_02065</name>
</gene>
<evidence type="ECO:0008006" key="3">
    <source>
        <dbReference type="Google" id="ProtNLM"/>
    </source>
</evidence>
<sequence length="123" mass="14121">MSCAEEIIPLTNIEFSKELLSGSINITGQQHKVWKIDSMSIDNVGQVLNNSQLNYFQKFDAFGSWSDYDGLSGVWDMPTQNTINIIIGNNTVEYYDVNVLSFMLKMKRQSEGQTIEYFYKINN</sequence>
<name>A0A2S7KU08_9FLAO</name>
<organism evidence="1 2">
    <name type="scientific">Polaribacter filamentus</name>
    <dbReference type="NCBI Taxonomy" id="53483"/>
    <lineage>
        <taxon>Bacteria</taxon>
        <taxon>Pseudomonadati</taxon>
        <taxon>Bacteroidota</taxon>
        <taxon>Flavobacteriia</taxon>
        <taxon>Flavobacteriales</taxon>
        <taxon>Flavobacteriaceae</taxon>
    </lineage>
</organism>
<evidence type="ECO:0000313" key="2">
    <source>
        <dbReference type="Proteomes" id="UP000239522"/>
    </source>
</evidence>
<dbReference type="Proteomes" id="UP000239522">
    <property type="component" value="Unassembled WGS sequence"/>
</dbReference>
<comment type="caution">
    <text evidence="1">The sequence shown here is derived from an EMBL/GenBank/DDBJ whole genome shotgun (WGS) entry which is preliminary data.</text>
</comment>
<dbReference type="EMBL" id="MQUA01000013">
    <property type="protein sequence ID" value="PQB06100.1"/>
    <property type="molecule type" value="Genomic_DNA"/>
</dbReference>
<accession>A0A2S7KU08</accession>
<evidence type="ECO:0000313" key="1">
    <source>
        <dbReference type="EMBL" id="PQB06100.1"/>
    </source>
</evidence>